<reference evidence="13" key="1">
    <citation type="journal article" date="2011" name="Science">
        <title>The plant cell wall-decomposing machinery underlies the functional diversity of forest fungi.</title>
        <authorList>
            <person name="Eastwood D.C."/>
            <person name="Floudas D."/>
            <person name="Binder M."/>
            <person name="Majcherczyk A."/>
            <person name="Schneider P."/>
            <person name="Aerts A."/>
            <person name="Asiegbu F.O."/>
            <person name="Baker S.E."/>
            <person name="Barry K."/>
            <person name="Bendiksby M."/>
            <person name="Blumentritt M."/>
            <person name="Coutinho P.M."/>
            <person name="Cullen D."/>
            <person name="de Vries R.P."/>
            <person name="Gathman A."/>
            <person name="Goodell B."/>
            <person name="Henrissat B."/>
            <person name="Ihrmark K."/>
            <person name="Kauserud H."/>
            <person name="Kohler A."/>
            <person name="LaButti K."/>
            <person name="Lapidus A."/>
            <person name="Lavin J.L."/>
            <person name="Lee Y.-H."/>
            <person name="Lindquist E."/>
            <person name="Lilly W."/>
            <person name="Lucas S."/>
            <person name="Morin E."/>
            <person name="Murat C."/>
            <person name="Oguiza J.A."/>
            <person name="Park J."/>
            <person name="Pisabarro A.G."/>
            <person name="Riley R."/>
            <person name="Rosling A."/>
            <person name="Salamov A."/>
            <person name="Schmidt O."/>
            <person name="Schmutz J."/>
            <person name="Skrede I."/>
            <person name="Stenlid J."/>
            <person name="Wiebenga A."/>
            <person name="Xie X."/>
            <person name="Kuees U."/>
            <person name="Hibbett D.S."/>
            <person name="Hoffmeister D."/>
            <person name="Hoegberg N."/>
            <person name="Martin F."/>
            <person name="Grigoriev I.V."/>
            <person name="Watkinson S.C."/>
        </authorList>
    </citation>
    <scope>NUCLEOTIDE SEQUENCE [LARGE SCALE GENOMIC DNA]</scope>
    <source>
        <strain evidence="13">strain S7.3</strain>
    </source>
</reference>
<protein>
    <recommendedName>
        <fullName evidence="11">Retroviral polymerase SH3-like domain-containing protein</fullName>
    </recommendedName>
</protein>
<evidence type="ECO:0000256" key="3">
    <source>
        <dbReference type="ARBA" id="ARBA00022723"/>
    </source>
</evidence>
<dbReference type="EMBL" id="GL945510">
    <property type="protein sequence ID" value="EGN92233.1"/>
    <property type="molecule type" value="Genomic_DNA"/>
</dbReference>
<keyword evidence="8" id="KW-0695">RNA-directed DNA polymerase</keyword>
<dbReference type="GO" id="GO:0016787">
    <property type="term" value="F:hydrolase activity"/>
    <property type="evidence" value="ECO:0007669"/>
    <property type="project" value="UniProtKB-KW"/>
</dbReference>
<evidence type="ECO:0000313" key="12">
    <source>
        <dbReference type="EMBL" id="EGN92233.1"/>
    </source>
</evidence>
<evidence type="ECO:0000256" key="2">
    <source>
        <dbReference type="ARBA" id="ARBA00022722"/>
    </source>
</evidence>
<evidence type="ECO:0000256" key="4">
    <source>
        <dbReference type="ARBA" id="ARBA00022759"/>
    </source>
</evidence>
<dbReference type="HOGENOM" id="CLU_085149_3_0_1"/>
<keyword evidence="3" id="KW-0479">Metal-binding</keyword>
<gene>
    <name evidence="12" type="ORF">SERLA73DRAFT_36245</name>
</gene>
<dbReference type="InterPro" id="IPR039537">
    <property type="entry name" value="Retrotran_Ty1/copia-like"/>
</dbReference>
<keyword evidence="9" id="KW-0808">Transferase</keyword>
<dbReference type="Pfam" id="PF25597">
    <property type="entry name" value="SH3_retrovirus"/>
    <property type="match status" value="1"/>
</dbReference>
<evidence type="ECO:0000256" key="1">
    <source>
        <dbReference type="ARBA" id="ARBA00022695"/>
    </source>
</evidence>
<keyword evidence="2" id="KW-0540">Nuclease</keyword>
<dbReference type="InterPro" id="IPR057670">
    <property type="entry name" value="SH3_retrovirus"/>
</dbReference>
<dbReference type="InterPro" id="IPR036397">
    <property type="entry name" value="RNaseH_sf"/>
</dbReference>
<feature type="non-terminal residue" evidence="12">
    <location>
        <position position="123"/>
    </location>
</feature>
<keyword evidence="10" id="KW-0233">DNA recombination</keyword>
<dbReference type="GO" id="GO:0003964">
    <property type="term" value="F:RNA-directed DNA polymerase activity"/>
    <property type="evidence" value="ECO:0007669"/>
    <property type="project" value="UniProtKB-KW"/>
</dbReference>
<dbReference type="GO" id="GO:0004519">
    <property type="term" value="F:endonuclease activity"/>
    <property type="evidence" value="ECO:0007669"/>
    <property type="project" value="UniProtKB-KW"/>
</dbReference>
<dbReference type="Gene3D" id="3.30.420.10">
    <property type="entry name" value="Ribonuclease H-like superfamily/Ribonuclease H"/>
    <property type="match status" value="1"/>
</dbReference>
<evidence type="ECO:0000313" key="13">
    <source>
        <dbReference type="Proteomes" id="UP000008063"/>
    </source>
</evidence>
<keyword evidence="5" id="KW-0378">Hydrolase</keyword>
<dbReference type="GO" id="GO:0003887">
    <property type="term" value="F:DNA-directed DNA polymerase activity"/>
    <property type="evidence" value="ECO:0007669"/>
    <property type="project" value="UniProtKB-KW"/>
</dbReference>
<feature type="domain" description="Retroviral polymerase SH3-like" evidence="11">
    <location>
        <begin position="87"/>
        <end position="123"/>
    </location>
</feature>
<dbReference type="PANTHER" id="PTHR42648:SF11">
    <property type="entry name" value="TRANSPOSON TY4-P GAG-POL POLYPROTEIN"/>
    <property type="match status" value="1"/>
</dbReference>
<feature type="non-terminal residue" evidence="12">
    <location>
        <position position="1"/>
    </location>
</feature>
<evidence type="ECO:0000256" key="7">
    <source>
        <dbReference type="ARBA" id="ARBA00022908"/>
    </source>
</evidence>
<dbReference type="InterPro" id="IPR012337">
    <property type="entry name" value="RNaseH-like_sf"/>
</dbReference>
<evidence type="ECO:0000256" key="8">
    <source>
        <dbReference type="ARBA" id="ARBA00022918"/>
    </source>
</evidence>
<evidence type="ECO:0000256" key="5">
    <source>
        <dbReference type="ARBA" id="ARBA00022801"/>
    </source>
</evidence>
<organism evidence="13">
    <name type="scientific">Serpula lacrymans var. lacrymans (strain S7.3)</name>
    <name type="common">Dry rot fungus</name>
    <dbReference type="NCBI Taxonomy" id="936435"/>
    <lineage>
        <taxon>Eukaryota</taxon>
        <taxon>Fungi</taxon>
        <taxon>Dikarya</taxon>
        <taxon>Basidiomycota</taxon>
        <taxon>Agaricomycotina</taxon>
        <taxon>Agaricomycetes</taxon>
        <taxon>Agaricomycetidae</taxon>
        <taxon>Boletales</taxon>
        <taxon>Coniophorineae</taxon>
        <taxon>Serpulaceae</taxon>
        <taxon>Serpula</taxon>
    </lineage>
</organism>
<accession>F8QHJ3</accession>
<evidence type="ECO:0000259" key="11">
    <source>
        <dbReference type="Pfam" id="PF25597"/>
    </source>
</evidence>
<dbReference type="SUPFAM" id="SSF53098">
    <property type="entry name" value="Ribonuclease H-like"/>
    <property type="match status" value="1"/>
</dbReference>
<keyword evidence="13" id="KW-1185">Reference proteome</keyword>
<dbReference type="Proteomes" id="UP000008063">
    <property type="component" value="Unassembled WGS sequence"/>
</dbReference>
<dbReference type="AlphaFoldDB" id="F8QHJ3"/>
<dbReference type="PANTHER" id="PTHR42648">
    <property type="entry name" value="TRANSPOSASE, PUTATIVE-RELATED"/>
    <property type="match status" value="1"/>
</dbReference>
<evidence type="ECO:0000256" key="9">
    <source>
        <dbReference type="ARBA" id="ARBA00022932"/>
    </source>
</evidence>
<keyword evidence="9" id="KW-0239">DNA-directed DNA polymerase</keyword>
<evidence type="ECO:0000256" key="6">
    <source>
        <dbReference type="ARBA" id="ARBA00022842"/>
    </source>
</evidence>
<dbReference type="GO" id="GO:0003676">
    <property type="term" value="F:nucleic acid binding"/>
    <property type="evidence" value="ECO:0007669"/>
    <property type="project" value="InterPro"/>
</dbReference>
<keyword evidence="4" id="KW-0255">Endonuclease</keyword>
<dbReference type="GO" id="GO:0006310">
    <property type="term" value="P:DNA recombination"/>
    <property type="evidence" value="ECO:0007669"/>
    <property type="project" value="UniProtKB-KW"/>
</dbReference>
<keyword evidence="6" id="KW-0460">Magnesium</keyword>
<dbReference type="InParanoid" id="F8QHJ3"/>
<keyword evidence="1" id="KW-0548">Nucleotidyltransferase</keyword>
<sequence>GILQETTAADTPQQNGIAGRMNQTLATTLATTMLHDLMLPKSFGVNAMQTAACITAHSPASGLHGKTLYKILFKRSIDPTLFRPFICQAYALILKDKQQEKFYSKGRKAIMIGYTHGKQAYKL</sequence>
<proteinExistence type="predicted"/>
<evidence type="ECO:0000256" key="10">
    <source>
        <dbReference type="ARBA" id="ARBA00023172"/>
    </source>
</evidence>
<keyword evidence="7" id="KW-0229">DNA integration</keyword>
<name>F8QHJ3_SERL3</name>
<dbReference type="GO" id="GO:0046872">
    <property type="term" value="F:metal ion binding"/>
    <property type="evidence" value="ECO:0007669"/>
    <property type="project" value="UniProtKB-KW"/>
</dbReference>
<dbReference type="GO" id="GO:0015074">
    <property type="term" value="P:DNA integration"/>
    <property type="evidence" value="ECO:0007669"/>
    <property type="project" value="UniProtKB-KW"/>
</dbReference>